<evidence type="ECO:0000313" key="16">
    <source>
        <dbReference type="EMBL" id="OKL59275.1"/>
    </source>
</evidence>
<evidence type="ECO:0000256" key="8">
    <source>
        <dbReference type="ARBA" id="ARBA00022741"/>
    </source>
</evidence>
<dbReference type="SUPFAM" id="SSF52156">
    <property type="entry name" value="Initiation factor IF2/eIF5b, domain 3"/>
    <property type="match status" value="1"/>
</dbReference>
<feature type="compositionally biased region" description="Acidic residues" evidence="14">
    <location>
        <begin position="74"/>
        <end position="90"/>
    </location>
</feature>
<dbReference type="Pfam" id="PF14578">
    <property type="entry name" value="GTP_EFTU_D4"/>
    <property type="match status" value="1"/>
</dbReference>
<dbReference type="GO" id="GO:0003924">
    <property type="term" value="F:GTPase activity"/>
    <property type="evidence" value="ECO:0007669"/>
    <property type="project" value="InterPro"/>
</dbReference>
<dbReference type="GeneID" id="31005165"/>
<dbReference type="InterPro" id="IPR000795">
    <property type="entry name" value="T_Tr_GTP-bd_dom"/>
</dbReference>
<evidence type="ECO:0000259" key="15">
    <source>
        <dbReference type="PROSITE" id="PS51722"/>
    </source>
</evidence>
<evidence type="ECO:0000256" key="9">
    <source>
        <dbReference type="ARBA" id="ARBA00022801"/>
    </source>
</evidence>
<keyword evidence="9" id="KW-0378">Hydrolase</keyword>
<evidence type="ECO:0000256" key="10">
    <source>
        <dbReference type="ARBA" id="ARBA00022917"/>
    </source>
</evidence>
<organism evidence="16 17">
    <name type="scientific">Talaromyces atroroseus</name>
    <dbReference type="NCBI Taxonomy" id="1441469"/>
    <lineage>
        <taxon>Eukaryota</taxon>
        <taxon>Fungi</taxon>
        <taxon>Dikarya</taxon>
        <taxon>Ascomycota</taxon>
        <taxon>Pezizomycotina</taxon>
        <taxon>Eurotiomycetes</taxon>
        <taxon>Eurotiomycetidae</taxon>
        <taxon>Eurotiales</taxon>
        <taxon>Trichocomaceae</taxon>
        <taxon>Talaromyces</taxon>
        <taxon>Talaromyces sect. Trachyspermi</taxon>
    </lineage>
</organism>
<feature type="compositionally biased region" description="Basic and acidic residues" evidence="14">
    <location>
        <begin position="215"/>
        <end position="289"/>
    </location>
</feature>
<dbReference type="NCBIfam" id="TIGR00231">
    <property type="entry name" value="small_GTP"/>
    <property type="match status" value="1"/>
</dbReference>
<dbReference type="GO" id="GO:0046872">
    <property type="term" value="F:metal ion binding"/>
    <property type="evidence" value="ECO:0007669"/>
    <property type="project" value="UniProtKB-KW"/>
</dbReference>
<dbReference type="SUPFAM" id="SSF50447">
    <property type="entry name" value="Translation proteins"/>
    <property type="match status" value="1"/>
</dbReference>
<feature type="region of interest" description="Disordered" evidence="14">
    <location>
        <begin position="1"/>
        <end position="471"/>
    </location>
</feature>
<keyword evidence="8" id="KW-0547">Nucleotide-binding</keyword>
<keyword evidence="5" id="KW-0963">Cytoplasm</keyword>
<dbReference type="SUPFAM" id="SSF52540">
    <property type="entry name" value="P-loop containing nucleoside triphosphate hydrolases"/>
    <property type="match status" value="1"/>
</dbReference>
<evidence type="ECO:0000256" key="3">
    <source>
        <dbReference type="ARBA" id="ARBA00011986"/>
    </source>
</evidence>
<dbReference type="InterPro" id="IPR009000">
    <property type="entry name" value="Transl_B-barrel_sf"/>
</dbReference>
<gene>
    <name evidence="16" type="ORF">UA08_05409</name>
</gene>
<keyword evidence="11" id="KW-0342">GTP-binding</keyword>
<evidence type="ECO:0000256" key="11">
    <source>
        <dbReference type="ARBA" id="ARBA00023134"/>
    </source>
</evidence>
<dbReference type="Gene3D" id="2.40.30.10">
    <property type="entry name" value="Translation factors"/>
    <property type="match status" value="2"/>
</dbReference>
<feature type="compositionally biased region" description="Basic and acidic residues" evidence="14">
    <location>
        <begin position="302"/>
        <end position="315"/>
    </location>
</feature>
<dbReference type="InterPro" id="IPR029459">
    <property type="entry name" value="EFTU-type"/>
</dbReference>
<evidence type="ECO:0000256" key="6">
    <source>
        <dbReference type="ARBA" id="ARBA00022540"/>
    </source>
</evidence>
<comment type="similarity">
    <text evidence="2">Belongs to the TRAFAC class translation factor GTPase superfamily. Classic translation factor GTPase family. IF-2 subfamily.</text>
</comment>
<feature type="domain" description="Tr-type G" evidence="15">
    <location>
        <begin position="476"/>
        <end position="694"/>
    </location>
</feature>
<feature type="compositionally biased region" description="Basic and acidic residues" evidence="14">
    <location>
        <begin position="342"/>
        <end position="361"/>
    </location>
</feature>
<evidence type="ECO:0000256" key="5">
    <source>
        <dbReference type="ARBA" id="ARBA00022490"/>
    </source>
</evidence>
<evidence type="ECO:0000256" key="4">
    <source>
        <dbReference type="ARBA" id="ARBA00013824"/>
    </source>
</evidence>
<dbReference type="PROSITE" id="PS51722">
    <property type="entry name" value="G_TR_2"/>
    <property type="match status" value="1"/>
</dbReference>
<dbReference type="GO" id="GO:0003743">
    <property type="term" value="F:translation initiation factor activity"/>
    <property type="evidence" value="ECO:0007669"/>
    <property type="project" value="UniProtKB-KW"/>
</dbReference>
<dbReference type="GO" id="GO:0005525">
    <property type="term" value="F:GTP binding"/>
    <property type="evidence" value="ECO:0007669"/>
    <property type="project" value="UniProtKB-KW"/>
</dbReference>
<feature type="compositionally biased region" description="Basic and acidic residues" evidence="14">
    <location>
        <begin position="452"/>
        <end position="471"/>
    </location>
</feature>
<dbReference type="GO" id="GO:0005739">
    <property type="term" value="C:mitochondrion"/>
    <property type="evidence" value="ECO:0007669"/>
    <property type="project" value="TreeGrafter"/>
</dbReference>
<evidence type="ECO:0000256" key="7">
    <source>
        <dbReference type="ARBA" id="ARBA00022723"/>
    </source>
</evidence>
<dbReference type="InterPro" id="IPR023115">
    <property type="entry name" value="TIF_IF2_dom3"/>
</dbReference>
<dbReference type="InterPro" id="IPR015760">
    <property type="entry name" value="TIF_IF2"/>
</dbReference>
<dbReference type="EC" id="3.6.5.3" evidence="3"/>
<dbReference type="InterPro" id="IPR027417">
    <property type="entry name" value="P-loop_NTPase"/>
</dbReference>
<dbReference type="NCBIfam" id="NF003078">
    <property type="entry name" value="PRK04004.1"/>
    <property type="match status" value="1"/>
</dbReference>
<dbReference type="PRINTS" id="PR00315">
    <property type="entry name" value="ELONGATNFCT"/>
</dbReference>
<evidence type="ECO:0000256" key="12">
    <source>
        <dbReference type="ARBA" id="ARBA00032478"/>
    </source>
</evidence>
<feature type="compositionally biased region" description="Basic and acidic residues" evidence="14">
    <location>
        <begin position="125"/>
        <end position="160"/>
    </location>
</feature>
<evidence type="ECO:0000256" key="2">
    <source>
        <dbReference type="ARBA" id="ARBA00007733"/>
    </source>
</evidence>
<dbReference type="EMBL" id="LFMY01000007">
    <property type="protein sequence ID" value="OKL59275.1"/>
    <property type="molecule type" value="Genomic_DNA"/>
</dbReference>
<dbReference type="FunFam" id="2.40.30.10:FF:000026">
    <property type="entry name" value="Eukaryotic translation initiation factor 5B"/>
    <property type="match status" value="1"/>
</dbReference>
<dbReference type="CDD" id="cd03703">
    <property type="entry name" value="aeIF5B_II"/>
    <property type="match status" value="1"/>
</dbReference>
<comment type="subcellular location">
    <subcellularLocation>
        <location evidence="1">Cytoplasm</location>
    </subcellularLocation>
</comment>
<dbReference type="InterPro" id="IPR036925">
    <property type="entry name" value="TIF_IF2_dom3_sf"/>
</dbReference>
<feature type="compositionally biased region" description="Basic residues" evidence="14">
    <location>
        <begin position="56"/>
        <end position="67"/>
    </location>
</feature>
<evidence type="ECO:0000256" key="13">
    <source>
        <dbReference type="ARBA" id="ARBA00048107"/>
    </source>
</evidence>
<dbReference type="PANTHER" id="PTHR43381:SF4">
    <property type="entry name" value="EUKARYOTIC TRANSLATION INITIATION FACTOR 5B"/>
    <property type="match status" value="1"/>
</dbReference>
<sequence length="1070" mass="117743">MAPKKKGNKRQEEDWEAELGESAPAPNDAPAEANGDAEANGGGDDEMGGGLLAALKKNRSKKAKKGKAVQNDFVDGEDPTQVDANGDAEVDLASKAPQEGTFDDEDDVFSGKPKKGKPAQAAPKIEAKEEAEEGGKVKSKKEKEKEKKEREKQRKKEQAAKKKAAGPAAPSAPPKAEPAAEAKAEPTPAPAAKAEPAGKKKKVPAHLAAIQKQQEALRKAQEEEERRIAEEQAAEAERLRRLEEEEKKREEARQRKKEKEKEKKEQLRKEGKLLTKAQKEAKERNELRMKQMLAAGVGHVAGLDEKKTEPSEKKKTVVTNRKKKAAKKDEVDLEAAAARAQAQREAEDEKRRKEEEAKALAEAEASAAAAKEESDVDDWEAAADAADDVKDSWDAESDVEVQDNKQVAKEQESAKVNGAAAEEDSEDESEEDSSSEEEDEESSAAQKAIAQRKAEAAERRKKQHEEALAARSKDNLRSPICCILGHVDTGKTKLLDKIRQTNVQEGEAGGITQQIGATYFPVDALKQKTAVVNADGSFEFKIPGLLIIDTPGHESFSNLRSRGSSLCNIAILVVDIMHGLEPQTLESMRLLRDRRTPFIVALNKIDRLYGWKKIDNNGFRESLAMQNKGVVNEFRTRLEQTKLAFAEQGFNSELFYENKSMARNVSLVPTSAHTGEGIPDMLKLLTTLTQERMTNSLMYLSEVECTVLEVKVIEGLGTTIDVVLSNGILREGDRVVLCGLNGPISTNIRALLTPAPLKELRLKSQYVHNKEVKAALGVKIAANDLEHAIAGSRLLVVGPDDDEEDLEEEVMSDLENLLSKVSKDQRGVTVQASTLGSLEALLEFLKVSKIPVSNISIGPVFKRDVMLAGTMLEKGLKEFAVMLCFDVKVDKEAQAYADEVGVKIFTADIIYHLFDDFTKHMAELSEQRKEESKMHAVFPCVLKTVAVFNKKDPIVIGVDVIEGSLKLLTPIAAVKTNAAGQKEIVQLGRVASIEREHKAIQVCKRGQPSVAVKIEGANQPMYGRQLEESDTLYSEISRKSIDTLKEFYRPDVTMEEWGLIKKMKPLFDIP</sequence>
<dbReference type="PANTHER" id="PTHR43381">
    <property type="entry name" value="TRANSLATION INITIATION FACTOR IF-2-RELATED"/>
    <property type="match status" value="1"/>
</dbReference>
<dbReference type="FunFam" id="3.40.50.300:FF:000112">
    <property type="entry name" value="Eukaryotic translation initiation factor 5B"/>
    <property type="match status" value="1"/>
</dbReference>
<dbReference type="Proteomes" id="UP000214365">
    <property type="component" value="Unassembled WGS sequence"/>
</dbReference>
<keyword evidence="17" id="KW-1185">Reference proteome</keyword>
<dbReference type="RefSeq" id="XP_020119396.1">
    <property type="nucleotide sequence ID" value="XM_020267728.1"/>
</dbReference>
<dbReference type="Pfam" id="PF00009">
    <property type="entry name" value="GTP_EFTU"/>
    <property type="match status" value="1"/>
</dbReference>
<evidence type="ECO:0000313" key="17">
    <source>
        <dbReference type="Proteomes" id="UP000214365"/>
    </source>
</evidence>
<comment type="caution">
    <text evidence="16">The sequence shown here is derived from an EMBL/GenBank/DDBJ whole genome shotgun (WGS) entry which is preliminary data.</text>
</comment>
<dbReference type="CDD" id="cd01887">
    <property type="entry name" value="IF2_eIF5B"/>
    <property type="match status" value="1"/>
</dbReference>
<dbReference type="Gene3D" id="3.40.50.10050">
    <property type="entry name" value="Translation initiation factor IF- 2, domain 3"/>
    <property type="match status" value="1"/>
</dbReference>
<dbReference type="AlphaFoldDB" id="A0A225AXV1"/>
<accession>A0A225AXV1</accession>
<dbReference type="InterPro" id="IPR005225">
    <property type="entry name" value="Small_GTP-bd"/>
</dbReference>
<feature type="compositionally biased region" description="Basic and acidic residues" evidence="14">
    <location>
        <begin position="402"/>
        <end position="413"/>
    </location>
</feature>
<dbReference type="FunFam" id="2.40.30.10:FF:000013">
    <property type="entry name" value="eukaryotic translation initiation factor 5B"/>
    <property type="match status" value="1"/>
</dbReference>
<dbReference type="STRING" id="1441469.A0A225AXV1"/>
<keyword evidence="6" id="KW-0396">Initiation factor</keyword>
<comment type="catalytic activity">
    <reaction evidence="13">
        <text>GTP + H2O = GDP + phosphate + H(+)</text>
        <dbReference type="Rhea" id="RHEA:19669"/>
        <dbReference type="ChEBI" id="CHEBI:15377"/>
        <dbReference type="ChEBI" id="CHEBI:15378"/>
        <dbReference type="ChEBI" id="CHEBI:37565"/>
        <dbReference type="ChEBI" id="CHEBI:43474"/>
        <dbReference type="ChEBI" id="CHEBI:58189"/>
        <dbReference type="EC" id="3.6.5.3"/>
    </reaction>
</comment>
<keyword evidence="7" id="KW-0479">Metal-binding</keyword>
<proteinExistence type="inferred from homology"/>
<dbReference type="FunFam" id="3.40.50.10050:FF:000002">
    <property type="entry name" value="Eukaryotic translation initiation factor 5B"/>
    <property type="match status" value="1"/>
</dbReference>
<name>A0A225AXV1_TALAT</name>
<reference evidence="16 17" key="1">
    <citation type="submission" date="2015-06" db="EMBL/GenBank/DDBJ databases">
        <title>Talaromyces atroroseus IBT 11181 draft genome.</title>
        <authorList>
            <person name="Rasmussen K.B."/>
            <person name="Rasmussen S."/>
            <person name="Petersen B."/>
            <person name="Sicheritz-Ponten T."/>
            <person name="Mortensen U.H."/>
            <person name="Thrane U."/>
        </authorList>
    </citation>
    <scope>NUCLEOTIDE SEQUENCE [LARGE SCALE GENOMIC DNA]</scope>
    <source>
        <strain evidence="16 17">IBT 11181</strain>
    </source>
</reference>
<feature type="compositionally biased region" description="Low complexity" evidence="14">
    <location>
        <begin position="23"/>
        <end position="39"/>
    </location>
</feature>
<keyword evidence="10" id="KW-0648">Protein biosynthesis</keyword>
<evidence type="ECO:0000256" key="1">
    <source>
        <dbReference type="ARBA" id="ARBA00004496"/>
    </source>
</evidence>
<protein>
    <recommendedName>
        <fullName evidence="4">Eukaryotic translation initiation factor 5B</fullName>
        <ecNumber evidence="3">3.6.5.3</ecNumber>
    </recommendedName>
    <alternativeName>
        <fullName evidence="12">Translation initiation factor IF-2</fullName>
    </alternativeName>
</protein>
<dbReference type="Gene3D" id="3.40.50.300">
    <property type="entry name" value="P-loop containing nucleotide triphosphate hydrolases"/>
    <property type="match status" value="1"/>
</dbReference>
<evidence type="ECO:0000256" key="14">
    <source>
        <dbReference type="SAM" id="MobiDB-lite"/>
    </source>
</evidence>
<dbReference type="Pfam" id="PF11987">
    <property type="entry name" value="IF-2"/>
    <property type="match status" value="1"/>
</dbReference>
<dbReference type="OrthoDB" id="4928at2759"/>
<feature type="compositionally biased region" description="Acidic residues" evidence="14">
    <location>
        <begin position="421"/>
        <end position="442"/>
    </location>
</feature>